<dbReference type="EMBL" id="JBHSKJ010000008">
    <property type="protein sequence ID" value="MFC5146126.1"/>
    <property type="molecule type" value="Genomic_DNA"/>
</dbReference>
<gene>
    <name evidence="3" type="ORF">ACFPP6_15785</name>
</gene>
<evidence type="ECO:0000256" key="1">
    <source>
        <dbReference type="SAM" id="MobiDB-lite"/>
    </source>
</evidence>
<reference evidence="4" key="1">
    <citation type="journal article" date="2019" name="Int. J. Syst. Evol. Microbiol.">
        <title>The Global Catalogue of Microorganisms (GCM) 10K type strain sequencing project: providing services to taxonomists for standard genome sequencing and annotation.</title>
        <authorList>
            <consortium name="The Broad Institute Genomics Platform"/>
            <consortium name="The Broad Institute Genome Sequencing Center for Infectious Disease"/>
            <person name="Wu L."/>
            <person name="Ma J."/>
        </authorList>
    </citation>
    <scope>NUCLEOTIDE SEQUENCE [LARGE SCALE GENOMIC DNA]</scope>
    <source>
        <strain evidence="4">CGMCC 4.1641</strain>
    </source>
</reference>
<evidence type="ECO:0000313" key="4">
    <source>
        <dbReference type="Proteomes" id="UP001596222"/>
    </source>
</evidence>
<keyword evidence="2" id="KW-1133">Transmembrane helix</keyword>
<keyword evidence="2" id="KW-0472">Membrane</keyword>
<evidence type="ECO:0000313" key="3">
    <source>
        <dbReference type="EMBL" id="MFC5146126.1"/>
    </source>
</evidence>
<feature type="transmembrane region" description="Helical" evidence="2">
    <location>
        <begin position="335"/>
        <end position="358"/>
    </location>
</feature>
<feature type="region of interest" description="Disordered" evidence="1">
    <location>
        <begin position="108"/>
        <end position="168"/>
    </location>
</feature>
<organism evidence="3 4">
    <name type="scientific">Streptomyces aureoversilis</name>
    <dbReference type="NCBI Taxonomy" id="67277"/>
    <lineage>
        <taxon>Bacteria</taxon>
        <taxon>Bacillati</taxon>
        <taxon>Actinomycetota</taxon>
        <taxon>Actinomycetes</taxon>
        <taxon>Kitasatosporales</taxon>
        <taxon>Streptomycetaceae</taxon>
        <taxon>Streptomyces</taxon>
    </lineage>
</organism>
<evidence type="ECO:0000256" key="2">
    <source>
        <dbReference type="SAM" id="Phobius"/>
    </source>
</evidence>
<sequence>MDLDARSDAYVSVVGAPAPGAAVGPEDGIRVALRREDGQECGFGEAKFRDADSGRPLADYAVRRARPDPGGCGHAGRYHVVVERTGQAGDTYPTEIKYMTEPGLKEGTLAVTSGTGKWNPAPSPAPSQGPPSAWSQDPSSASSPVTGRSPGRVTGGTGFNDAPAVGNGVWKDDLLPGQTRFYRIPVSWGQRLSVVADVPKAFAPPGFHAPGGVRVGLNNPARGYVGESVEDYRGMPKSVSLSTAPVAYENRLRGRSDPANAMRVAGWYYLQVGLHPKVGEVVSHPVPVVLRVTVDGTPRAAPAYDGDAVAAGFGVTADPEAVAGDSGAGRDALRVIGYAGVSTGSALLCWLGGWWVAARQPVRRSPARYRVRTGSLMPRR</sequence>
<name>A0ABV9ZXL8_9ACTN</name>
<accession>A0ABV9ZXL8</accession>
<keyword evidence="4" id="KW-1185">Reference proteome</keyword>
<feature type="compositionally biased region" description="Low complexity" evidence="1">
    <location>
        <begin position="130"/>
        <end position="144"/>
    </location>
</feature>
<comment type="caution">
    <text evidence="3">The sequence shown here is derived from an EMBL/GenBank/DDBJ whole genome shotgun (WGS) entry which is preliminary data.</text>
</comment>
<protein>
    <submittedName>
        <fullName evidence="3">Uncharacterized protein</fullName>
    </submittedName>
</protein>
<keyword evidence="2" id="KW-0812">Transmembrane</keyword>
<dbReference type="Proteomes" id="UP001596222">
    <property type="component" value="Unassembled WGS sequence"/>
</dbReference>
<proteinExistence type="predicted"/>